<keyword evidence="3" id="KW-1185">Reference proteome</keyword>
<keyword evidence="1" id="KW-0812">Transmembrane</keyword>
<dbReference type="Proteomes" id="UP001284601">
    <property type="component" value="Unassembled WGS sequence"/>
</dbReference>
<keyword evidence="1" id="KW-1133">Transmembrane helix</keyword>
<feature type="transmembrane region" description="Helical" evidence="1">
    <location>
        <begin position="12"/>
        <end position="32"/>
    </location>
</feature>
<name>A0ABU4HWB0_9ACTN</name>
<accession>A0ABU4HWB0</accession>
<evidence type="ECO:0000313" key="2">
    <source>
        <dbReference type="EMBL" id="MDW5597612.1"/>
    </source>
</evidence>
<protein>
    <recommendedName>
        <fullName evidence="4">SHOCT domain-containing protein</fullName>
    </recommendedName>
</protein>
<sequence>MPAVRYWFRSLLGIVLAAAAVTVVAWCTWALTRVSLCTPGDETLACEVRAEGFAIAIAVSIFVVIPLASGIFAGRTKPRSSHLGLLAIGLAIVSAGGAALWSALGEAPGTSTTEAIGYGVAAPTIAIGAFFVLAGLATMASRTTGAQVRAQSNAVLAANGGDLSRSMAAVRAAKQSGGAAPRTGGSSTPKEIQLGTLAAQLSQMANAKERTGGDAIAARLRQLDDLRASGLLSVEEHARKRREVLDQI</sequence>
<evidence type="ECO:0000256" key="1">
    <source>
        <dbReference type="SAM" id="Phobius"/>
    </source>
</evidence>
<feature type="transmembrane region" description="Helical" evidence="1">
    <location>
        <begin position="85"/>
        <end position="104"/>
    </location>
</feature>
<proteinExistence type="predicted"/>
<keyword evidence="1" id="KW-0472">Membrane</keyword>
<comment type="caution">
    <text evidence="2">The sequence shown here is derived from an EMBL/GenBank/DDBJ whole genome shotgun (WGS) entry which is preliminary data.</text>
</comment>
<reference evidence="3" key="1">
    <citation type="submission" date="2023-07" db="EMBL/GenBank/DDBJ databases">
        <title>Conexibacter stalactiti sp. nov., isolated from stalactites in a lava cave and emended description of the genus Conexibacter.</title>
        <authorList>
            <person name="Lee S.D."/>
        </authorList>
    </citation>
    <scope>NUCLEOTIDE SEQUENCE [LARGE SCALE GENOMIC DNA]</scope>
    <source>
        <strain evidence="3">KCTC 39840</strain>
    </source>
</reference>
<feature type="transmembrane region" description="Helical" evidence="1">
    <location>
        <begin position="52"/>
        <end position="73"/>
    </location>
</feature>
<gene>
    <name evidence="2" type="ORF">R7226_24895</name>
</gene>
<evidence type="ECO:0000313" key="3">
    <source>
        <dbReference type="Proteomes" id="UP001284601"/>
    </source>
</evidence>
<dbReference type="RefSeq" id="WP_318600078.1">
    <property type="nucleotide sequence ID" value="NZ_JAWSTH010000095.1"/>
</dbReference>
<organism evidence="2 3">
    <name type="scientific">Conexibacter stalactiti</name>
    <dbReference type="NCBI Taxonomy" id="1940611"/>
    <lineage>
        <taxon>Bacteria</taxon>
        <taxon>Bacillati</taxon>
        <taxon>Actinomycetota</taxon>
        <taxon>Thermoleophilia</taxon>
        <taxon>Solirubrobacterales</taxon>
        <taxon>Conexibacteraceae</taxon>
        <taxon>Conexibacter</taxon>
    </lineage>
</organism>
<evidence type="ECO:0008006" key="4">
    <source>
        <dbReference type="Google" id="ProtNLM"/>
    </source>
</evidence>
<dbReference type="EMBL" id="JAWSTH010000095">
    <property type="protein sequence ID" value="MDW5597612.1"/>
    <property type="molecule type" value="Genomic_DNA"/>
</dbReference>
<reference evidence="2 3" key="2">
    <citation type="submission" date="2023-10" db="EMBL/GenBank/DDBJ databases">
        <authorList>
            <person name="Han X.F."/>
        </authorList>
    </citation>
    <scope>NUCLEOTIDE SEQUENCE [LARGE SCALE GENOMIC DNA]</scope>
    <source>
        <strain evidence="2 3">KCTC 39840</strain>
    </source>
</reference>
<feature type="transmembrane region" description="Helical" evidence="1">
    <location>
        <begin position="116"/>
        <end position="139"/>
    </location>
</feature>